<dbReference type="Gene3D" id="2.60.40.640">
    <property type="match status" value="1"/>
</dbReference>
<dbReference type="EMBL" id="JAXOVC010000007">
    <property type="protein sequence ID" value="KAK4499550.1"/>
    <property type="molecule type" value="Genomic_DNA"/>
</dbReference>
<comment type="caution">
    <text evidence="2">The sequence shown here is derived from an EMBL/GenBank/DDBJ whole genome shotgun (WGS) entry which is preliminary data.</text>
</comment>
<evidence type="ECO:0000313" key="2">
    <source>
        <dbReference type="EMBL" id="KAK4499550.1"/>
    </source>
</evidence>
<evidence type="ECO:0000313" key="3">
    <source>
        <dbReference type="Proteomes" id="UP001305779"/>
    </source>
</evidence>
<evidence type="ECO:0008006" key="4">
    <source>
        <dbReference type="Google" id="ProtNLM"/>
    </source>
</evidence>
<feature type="region of interest" description="Disordered" evidence="1">
    <location>
        <begin position="379"/>
        <end position="421"/>
    </location>
</feature>
<keyword evidence="3" id="KW-1185">Reference proteome</keyword>
<gene>
    <name evidence="2" type="ORF">PRZ48_010066</name>
</gene>
<evidence type="ECO:0000256" key="1">
    <source>
        <dbReference type="SAM" id="MobiDB-lite"/>
    </source>
</evidence>
<accession>A0ABR0EDH2</accession>
<proteinExistence type="predicted"/>
<dbReference type="Proteomes" id="UP001305779">
    <property type="component" value="Unassembled WGS sequence"/>
</dbReference>
<protein>
    <recommendedName>
        <fullName evidence="4">Arrestin-like N-terminal domain-containing protein</fullName>
    </recommendedName>
</protein>
<dbReference type="InterPro" id="IPR014752">
    <property type="entry name" value="Arrestin-like_C"/>
</dbReference>
<organism evidence="2 3">
    <name type="scientific">Zasmidium cellare</name>
    <name type="common">Wine cellar mold</name>
    <name type="synonym">Racodium cellare</name>
    <dbReference type="NCBI Taxonomy" id="395010"/>
    <lineage>
        <taxon>Eukaryota</taxon>
        <taxon>Fungi</taxon>
        <taxon>Dikarya</taxon>
        <taxon>Ascomycota</taxon>
        <taxon>Pezizomycotina</taxon>
        <taxon>Dothideomycetes</taxon>
        <taxon>Dothideomycetidae</taxon>
        <taxon>Mycosphaerellales</taxon>
        <taxon>Mycosphaerellaceae</taxon>
        <taxon>Zasmidium</taxon>
    </lineage>
</organism>
<name>A0ABR0EDH2_ZASCE</name>
<reference evidence="2 3" key="1">
    <citation type="journal article" date="2023" name="G3 (Bethesda)">
        <title>A chromosome-level genome assembly of Zasmidium syzygii isolated from banana leaves.</title>
        <authorList>
            <person name="van Westerhoven A.C."/>
            <person name="Mehrabi R."/>
            <person name="Talebi R."/>
            <person name="Steentjes M.B.F."/>
            <person name="Corcolon B."/>
            <person name="Chong P.A."/>
            <person name="Kema G.H.J."/>
            <person name="Seidl M.F."/>
        </authorList>
    </citation>
    <scope>NUCLEOTIDE SEQUENCE [LARGE SCALE GENOMIC DNA]</scope>
    <source>
        <strain evidence="2 3">P124</strain>
    </source>
</reference>
<sequence>MSTKLGKLTTTLQITHPTRPHYGPNDPITGRLILRYNPATALFKKDPITADLFGPLRINVILVGTIRIKIRRDRDLPTYHGGTLFAQPFHVYDGGFKAMVNGEYSWPFEARFPDVGDGGGRLPPSFASHFSDYPDVVDVDVFYQLGARVEMPGIDIRVNVPEGDSAPQVRYDIPRPPLSYITNNTSVFSHRASVQNEHLLPESHRPSGFKQKAKAVFSSSQFPVFTFDVFCTDQRNIHPGQRLTFNVRIIRNDAKSSSTDGDFFPTMILESFKADVKSATVVDASSRIIGSSQCYDSRTAQSLSCKTTLPIEFRKEWSADITTGPILNHTSSFEHAKTSRTYKLKVSLSFKIANKSIKVVKECPVTMLPPPLDLGVQGLKIEAPPPPIEAGPSGTRDGDEHEDAPPPTYEEAGSSKLLKTG</sequence>